<gene>
    <name evidence="3" type="ORF">FAM18172_03078</name>
</gene>
<evidence type="ECO:0000313" key="4">
    <source>
        <dbReference type="Proteomes" id="UP000285532"/>
    </source>
</evidence>
<dbReference type="PROSITE" id="PS51257">
    <property type="entry name" value="PROKAR_LIPOPROTEIN"/>
    <property type="match status" value="1"/>
</dbReference>
<evidence type="ECO:0000256" key="2">
    <source>
        <dbReference type="SAM" id="SignalP"/>
    </source>
</evidence>
<feature type="region of interest" description="Disordered" evidence="1">
    <location>
        <begin position="175"/>
        <end position="222"/>
    </location>
</feature>
<sequence length="289" mass="31003">MLKKMVIFGLLALTMAGCGSPSATDKPESTSSVEIASKYYHQLDKKEQSMVFFTFKAVADDSQDGGKYIVDMKVRNGTKSQLKFDLSKFILSTSNTGTPIKSVKHGDLTIAPMRTKTVTGLFDSATAANFNGVGEFCYLSRDFLLAYSYGADKTAGATTDNLKVASLIVQNKATTQKPSESAVNTQSHAATSAPDSETSQQTSQASTQPTTQQSQASSESVRIVNSAEQAMQIAAPFLNTTVNALRATPVDDGWQVGPKMTYADVIVHYNGRVFSPANPATGQPDHWLN</sequence>
<keyword evidence="2" id="KW-0732">Signal</keyword>
<feature type="compositionally biased region" description="Polar residues" evidence="1">
    <location>
        <begin position="175"/>
        <end position="195"/>
    </location>
</feature>
<feature type="signal peptide" evidence="2">
    <location>
        <begin position="1"/>
        <end position="23"/>
    </location>
</feature>
<protein>
    <recommendedName>
        <fullName evidence="5">Lipoprotein</fullName>
    </recommendedName>
</protein>
<evidence type="ECO:0000256" key="1">
    <source>
        <dbReference type="SAM" id="MobiDB-lite"/>
    </source>
</evidence>
<evidence type="ECO:0008006" key="5">
    <source>
        <dbReference type="Google" id="ProtNLM"/>
    </source>
</evidence>
<feature type="chain" id="PRO_5019408461" description="Lipoprotein" evidence="2">
    <location>
        <begin position="24"/>
        <end position="289"/>
    </location>
</feature>
<dbReference type="Proteomes" id="UP000285532">
    <property type="component" value="Unassembled WGS sequence"/>
</dbReference>
<organism evidence="3 4">
    <name type="scientific">Lacticaseibacillus paracasei</name>
    <name type="common">Lactobacillus paracasei</name>
    <dbReference type="NCBI Taxonomy" id="1597"/>
    <lineage>
        <taxon>Bacteria</taxon>
        <taxon>Bacillati</taxon>
        <taxon>Bacillota</taxon>
        <taxon>Bacilli</taxon>
        <taxon>Lactobacillales</taxon>
        <taxon>Lactobacillaceae</taxon>
        <taxon>Lacticaseibacillus</taxon>
    </lineage>
</organism>
<evidence type="ECO:0000313" key="3">
    <source>
        <dbReference type="EMBL" id="RND80268.1"/>
    </source>
</evidence>
<feature type="compositionally biased region" description="Low complexity" evidence="1">
    <location>
        <begin position="196"/>
        <end position="220"/>
    </location>
</feature>
<accession>A0A422M0S4</accession>
<dbReference type="EMBL" id="LKFU01000153">
    <property type="protein sequence ID" value="RND80268.1"/>
    <property type="molecule type" value="Genomic_DNA"/>
</dbReference>
<reference evidence="3 4" key="1">
    <citation type="journal article" date="2018" name="Front. Microbiol.">
        <title>Conversion of Methionine to Cysteine in Lactobacillus paracasei Depends on the Highly Mobile cysK-ctl-cysE Gene Cluster.</title>
        <authorList>
            <person name="Wuthrich D."/>
            <person name="Irmler S."/>
            <person name="Berthoud H."/>
            <person name="Guggenbuhl B."/>
            <person name="Eugster E."/>
            <person name="Bruggmann R."/>
        </authorList>
    </citation>
    <scope>NUCLEOTIDE SEQUENCE [LARGE SCALE GENOMIC DNA]</scope>
    <source>
        <strain evidence="3 4">FAM18172</strain>
    </source>
</reference>
<name>A0A422M0S4_LACPA</name>
<comment type="caution">
    <text evidence="3">The sequence shown here is derived from an EMBL/GenBank/DDBJ whole genome shotgun (WGS) entry which is preliminary data.</text>
</comment>
<proteinExistence type="predicted"/>
<dbReference type="AlphaFoldDB" id="A0A422M0S4"/>